<dbReference type="EMBL" id="EQ973807">
    <property type="protein sequence ID" value="EEF45938.1"/>
    <property type="molecule type" value="Genomic_DNA"/>
</dbReference>
<dbReference type="AlphaFoldDB" id="B9RS78"/>
<accession>B9RS78</accession>
<feature type="coiled-coil region" evidence="1">
    <location>
        <begin position="56"/>
        <end position="83"/>
    </location>
</feature>
<dbReference type="OrthoDB" id="778453at2759"/>
<dbReference type="eggNOG" id="ENOG502S6W2">
    <property type="taxonomic scope" value="Eukaryota"/>
</dbReference>
<feature type="region of interest" description="Disordered" evidence="2">
    <location>
        <begin position="1"/>
        <end position="24"/>
    </location>
</feature>
<dbReference type="PANTHER" id="PTHR36800">
    <property type="entry name" value="POLYAMINE-MODULATED FACTOR 1-BINDING PROTEIN"/>
    <property type="match status" value="1"/>
</dbReference>
<organism evidence="3 4">
    <name type="scientific">Ricinus communis</name>
    <name type="common">Castor bean</name>
    <dbReference type="NCBI Taxonomy" id="3988"/>
    <lineage>
        <taxon>Eukaryota</taxon>
        <taxon>Viridiplantae</taxon>
        <taxon>Streptophyta</taxon>
        <taxon>Embryophyta</taxon>
        <taxon>Tracheophyta</taxon>
        <taxon>Spermatophyta</taxon>
        <taxon>Magnoliopsida</taxon>
        <taxon>eudicotyledons</taxon>
        <taxon>Gunneridae</taxon>
        <taxon>Pentapetalae</taxon>
        <taxon>rosids</taxon>
        <taxon>fabids</taxon>
        <taxon>Malpighiales</taxon>
        <taxon>Euphorbiaceae</taxon>
        <taxon>Acalyphoideae</taxon>
        <taxon>Acalypheae</taxon>
        <taxon>Ricinus</taxon>
    </lineage>
</organism>
<dbReference type="STRING" id="3988.B9RS78"/>
<dbReference type="InParanoid" id="B9RS78"/>
<keyword evidence="4" id="KW-1185">Reference proteome</keyword>
<dbReference type="Proteomes" id="UP000008311">
    <property type="component" value="Unassembled WGS sequence"/>
</dbReference>
<evidence type="ECO:0000313" key="3">
    <source>
        <dbReference type="EMBL" id="EEF45938.1"/>
    </source>
</evidence>
<evidence type="ECO:0008006" key="5">
    <source>
        <dbReference type="Google" id="ProtNLM"/>
    </source>
</evidence>
<reference evidence="4" key="1">
    <citation type="journal article" date="2010" name="Nat. Biotechnol.">
        <title>Draft genome sequence of the oilseed species Ricinus communis.</title>
        <authorList>
            <person name="Chan A.P."/>
            <person name="Crabtree J."/>
            <person name="Zhao Q."/>
            <person name="Lorenzi H."/>
            <person name="Orvis J."/>
            <person name="Puiu D."/>
            <person name="Melake-Berhan A."/>
            <person name="Jones K.M."/>
            <person name="Redman J."/>
            <person name="Chen G."/>
            <person name="Cahoon E.B."/>
            <person name="Gedil M."/>
            <person name="Stanke M."/>
            <person name="Haas B.J."/>
            <person name="Wortman J.R."/>
            <person name="Fraser-Liggett C.M."/>
            <person name="Ravel J."/>
            <person name="Rabinowicz P.D."/>
        </authorList>
    </citation>
    <scope>NUCLEOTIDE SEQUENCE [LARGE SCALE GENOMIC DNA]</scope>
    <source>
        <strain evidence="4">cv. Hale</strain>
    </source>
</reference>
<dbReference type="PANTHER" id="PTHR36800:SF1">
    <property type="entry name" value="POLYAMINE-MODULATED FACTOR 1-BINDING PROTEIN"/>
    <property type="match status" value="1"/>
</dbReference>
<gene>
    <name evidence="3" type="ORF">RCOM_0803510</name>
</gene>
<dbReference type="FunCoup" id="B9RS78">
    <property type="interactions" value="161"/>
</dbReference>
<evidence type="ECO:0000313" key="4">
    <source>
        <dbReference type="Proteomes" id="UP000008311"/>
    </source>
</evidence>
<protein>
    <recommendedName>
        <fullName evidence="5">Polyamine-modulated factor 1-binding protein</fullName>
    </recommendedName>
</protein>
<proteinExistence type="predicted"/>
<name>B9RS78_RICCO</name>
<dbReference type="OMA" id="IMENMFK"/>
<evidence type="ECO:0000256" key="2">
    <source>
        <dbReference type="SAM" id="MobiDB-lite"/>
    </source>
</evidence>
<keyword evidence="1" id="KW-0175">Coiled coil</keyword>
<evidence type="ECO:0000256" key="1">
    <source>
        <dbReference type="SAM" id="Coils"/>
    </source>
</evidence>
<sequence length="95" mass="10398">MATPQGDSGPQPHGSPAETESQLSSLLYDLSQQVQMSMGNMLKMIAEIDQNSAGIMEEIAKCKDSAVEKKKALEEEKEKFQKSAYAVLDMLNNTC</sequence>